<dbReference type="OrthoDB" id="9780296at2"/>
<dbReference type="SUPFAM" id="SSF52540">
    <property type="entry name" value="P-loop containing nucleoside triphosphate hydrolases"/>
    <property type="match status" value="1"/>
</dbReference>
<name>A0A2A8CY94_9BACT</name>
<sequence>MDSDDVESSEDVEDVNPYADEEPKDDGFKFDGRLIRRIADYLKPYKGWVVLALTITLAASFLGPIRPLLVQQAIDNYIVVGDLEGLQTIILLLVLALVGEGILKFGENYLTQYIGQNAIYDLRTAVFRHIQNQPLKFFDRTPVGKLITRTTSDVEALSNVLSSGLVVVIGDLLRIVFIAALMFYMNWVLALVTLCVMPLMVWITFWFRRHVRVQYREARNQVSRLNSFIQEHVTGMSIVQLFNREDEEMQRFEAINNEHRAAWIQTIFYYAIFWPSIQIISNLAIAGVLWFGGLRAIAGSALTLGVLFAFIQYARMFFEPIRDLSNQFDTLQSAMAGAERIFNLLDDDQSLNDPDDPVQLDEIRGAIEFENVWFAYEEHDGEPDWVLRDVSFRVEPGETLALVGATGAGKSTIMNILLRFYEAQRGRITIDGVDIRDLSLKDLRRHIGLIPQDVFLFSGSIERNLTLNDSEVTDEMMHRAAEIVRADDFIQKLPQNYQQDVKERGASLSHGQRQLLAFVRALIYDPEVMVLDEATSSVDTETEELIQEALERLTEGRTTLAIAHRLSTVQDADKILVLHKGEVRERGTHHELLAMDGLYRKLHDLQYASDTHVHGDGEATSDVPAAPTTSEEKAQG</sequence>
<keyword evidence="3" id="KW-1003">Cell membrane</keyword>
<keyword evidence="8 10" id="KW-0472">Membrane</keyword>
<dbReference type="AlphaFoldDB" id="A0A2A8CY94"/>
<dbReference type="SMART" id="SM00382">
    <property type="entry name" value="AAA"/>
    <property type="match status" value="1"/>
</dbReference>
<dbReference type="InterPro" id="IPR003593">
    <property type="entry name" value="AAA+_ATPase"/>
</dbReference>
<feature type="transmembrane region" description="Helical" evidence="10">
    <location>
        <begin position="187"/>
        <end position="207"/>
    </location>
</feature>
<keyword evidence="5" id="KW-0547">Nucleotide-binding</keyword>
<evidence type="ECO:0000256" key="7">
    <source>
        <dbReference type="ARBA" id="ARBA00022989"/>
    </source>
</evidence>
<comment type="subcellular location">
    <subcellularLocation>
        <location evidence="1">Cell membrane</location>
        <topology evidence="1">Multi-pass membrane protein</topology>
    </subcellularLocation>
</comment>
<feature type="transmembrane region" description="Helical" evidence="10">
    <location>
        <begin position="267"/>
        <end position="291"/>
    </location>
</feature>
<evidence type="ECO:0000256" key="8">
    <source>
        <dbReference type="ARBA" id="ARBA00023136"/>
    </source>
</evidence>
<comment type="caution">
    <text evidence="13">The sequence shown here is derived from an EMBL/GenBank/DDBJ whole genome shotgun (WGS) entry which is preliminary data.</text>
</comment>
<dbReference type="PROSITE" id="PS00211">
    <property type="entry name" value="ABC_TRANSPORTER_1"/>
    <property type="match status" value="1"/>
</dbReference>
<evidence type="ECO:0000313" key="13">
    <source>
        <dbReference type="EMBL" id="PEN13665.1"/>
    </source>
</evidence>
<dbReference type="GO" id="GO:0015421">
    <property type="term" value="F:ABC-type oligopeptide transporter activity"/>
    <property type="evidence" value="ECO:0007669"/>
    <property type="project" value="TreeGrafter"/>
</dbReference>
<dbReference type="FunFam" id="1.20.1560.10:FF:000011">
    <property type="entry name" value="Multidrug ABC transporter ATP-binding protein"/>
    <property type="match status" value="1"/>
</dbReference>
<evidence type="ECO:0000259" key="12">
    <source>
        <dbReference type="PROSITE" id="PS50929"/>
    </source>
</evidence>
<evidence type="ECO:0000259" key="11">
    <source>
        <dbReference type="PROSITE" id="PS50893"/>
    </source>
</evidence>
<protein>
    <submittedName>
        <fullName evidence="13">Antibiotic ABC transporter ATP-binding protein</fullName>
    </submittedName>
</protein>
<dbReference type="CDD" id="cd18544">
    <property type="entry name" value="ABC_6TM_TmrA_like"/>
    <property type="match status" value="1"/>
</dbReference>
<evidence type="ECO:0000313" key="14">
    <source>
        <dbReference type="Proteomes" id="UP000220102"/>
    </source>
</evidence>
<keyword evidence="2" id="KW-0813">Transport</keyword>
<dbReference type="Pfam" id="PF00005">
    <property type="entry name" value="ABC_tran"/>
    <property type="match status" value="1"/>
</dbReference>
<evidence type="ECO:0000256" key="6">
    <source>
        <dbReference type="ARBA" id="ARBA00022840"/>
    </source>
</evidence>
<dbReference type="SUPFAM" id="SSF90123">
    <property type="entry name" value="ABC transporter transmembrane region"/>
    <property type="match status" value="1"/>
</dbReference>
<feature type="transmembrane region" description="Helical" evidence="10">
    <location>
        <begin position="45"/>
        <end position="65"/>
    </location>
</feature>
<feature type="domain" description="ABC transporter" evidence="11">
    <location>
        <begin position="367"/>
        <end position="605"/>
    </location>
</feature>
<dbReference type="PROSITE" id="PS50929">
    <property type="entry name" value="ABC_TM1F"/>
    <property type="match status" value="1"/>
</dbReference>
<dbReference type="GO" id="GO:0005886">
    <property type="term" value="C:plasma membrane"/>
    <property type="evidence" value="ECO:0007669"/>
    <property type="project" value="UniProtKB-SubCell"/>
</dbReference>
<dbReference type="Pfam" id="PF00664">
    <property type="entry name" value="ABC_membrane"/>
    <property type="match status" value="1"/>
</dbReference>
<proteinExistence type="predicted"/>
<dbReference type="PANTHER" id="PTHR43394:SF1">
    <property type="entry name" value="ATP-BINDING CASSETTE SUB-FAMILY B MEMBER 10, MITOCHONDRIAL"/>
    <property type="match status" value="1"/>
</dbReference>
<reference evidence="13 14" key="1">
    <citation type="submission" date="2017-10" db="EMBL/GenBank/DDBJ databases">
        <title>Draft genome of Longibacter Salinarum.</title>
        <authorList>
            <person name="Goh K.M."/>
            <person name="Shamsir M.S."/>
            <person name="Lim S.W."/>
        </authorList>
    </citation>
    <scope>NUCLEOTIDE SEQUENCE [LARGE SCALE GENOMIC DNA]</scope>
    <source>
        <strain evidence="13 14">KCTC 52045</strain>
    </source>
</reference>
<evidence type="ECO:0000256" key="5">
    <source>
        <dbReference type="ARBA" id="ARBA00022741"/>
    </source>
</evidence>
<feature type="transmembrane region" description="Helical" evidence="10">
    <location>
        <begin position="85"/>
        <end position="103"/>
    </location>
</feature>
<dbReference type="Gene3D" id="1.20.1560.10">
    <property type="entry name" value="ABC transporter type 1, transmembrane domain"/>
    <property type="match status" value="1"/>
</dbReference>
<organism evidence="13 14">
    <name type="scientific">Longibacter salinarum</name>
    <dbReference type="NCBI Taxonomy" id="1850348"/>
    <lineage>
        <taxon>Bacteria</taxon>
        <taxon>Pseudomonadati</taxon>
        <taxon>Rhodothermota</taxon>
        <taxon>Rhodothermia</taxon>
        <taxon>Rhodothermales</taxon>
        <taxon>Salisaetaceae</taxon>
        <taxon>Longibacter</taxon>
    </lineage>
</organism>
<dbReference type="PANTHER" id="PTHR43394">
    <property type="entry name" value="ATP-DEPENDENT PERMEASE MDL1, MITOCHONDRIAL"/>
    <property type="match status" value="1"/>
</dbReference>
<dbReference type="InterPro" id="IPR039421">
    <property type="entry name" value="Type_1_exporter"/>
</dbReference>
<dbReference type="FunFam" id="3.40.50.300:FF:000287">
    <property type="entry name" value="Multidrug ABC transporter ATP-binding protein"/>
    <property type="match status" value="1"/>
</dbReference>
<gene>
    <name evidence="13" type="ORF">CRI94_08835</name>
</gene>
<dbReference type="Proteomes" id="UP000220102">
    <property type="component" value="Unassembled WGS sequence"/>
</dbReference>
<feature type="region of interest" description="Disordered" evidence="9">
    <location>
        <begin position="612"/>
        <end position="636"/>
    </location>
</feature>
<accession>A0A2A8CY94</accession>
<evidence type="ECO:0000256" key="2">
    <source>
        <dbReference type="ARBA" id="ARBA00022448"/>
    </source>
</evidence>
<dbReference type="GO" id="GO:0016887">
    <property type="term" value="F:ATP hydrolysis activity"/>
    <property type="evidence" value="ECO:0007669"/>
    <property type="project" value="InterPro"/>
</dbReference>
<evidence type="ECO:0000256" key="3">
    <source>
        <dbReference type="ARBA" id="ARBA00022475"/>
    </source>
</evidence>
<evidence type="ECO:0000256" key="1">
    <source>
        <dbReference type="ARBA" id="ARBA00004651"/>
    </source>
</evidence>
<dbReference type="GO" id="GO:0005524">
    <property type="term" value="F:ATP binding"/>
    <property type="evidence" value="ECO:0007669"/>
    <property type="project" value="UniProtKB-KW"/>
</dbReference>
<feature type="transmembrane region" description="Helical" evidence="10">
    <location>
        <begin position="297"/>
        <end position="318"/>
    </location>
</feature>
<feature type="domain" description="ABC transmembrane type-1" evidence="12">
    <location>
        <begin position="50"/>
        <end position="333"/>
    </location>
</feature>
<dbReference type="InterPro" id="IPR003439">
    <property type="entry name" value="ABC_transporter-like_ATP-bd"/>
</dbReference>
<feature type="region of interest" description="Disordered" evidence="9">
    <location>
        <begin position="1"/>
        <end position="24"/>
    </location>
</feature>
<keyword evidence="4 10" id="KW-0812">Transmembrane</keyword>
<evidence type="ECO:0000256" key="10">
    <source>
        <dbReference type="SAM" id="Phobius"/>
    </source>
</evidence>
<dbReference type="InterPro" id="IPR027417">
    <property type="entry name" value="P-loop_NTPase"/>
</dbReference>
<keyword evidence="7 10" id="KW-1133">Transmembrane helix</keyword>
<keyword evidence="6 13" id="KW-0067">ATP-binding</keyword>
<dbReference type="InterPro" id="IPR036640">
    <property type="entry name" value="ABC1_TM_sf"/>
</dbReference>
<dbReference type="InterPro" id="IPR017871">
    <property type="entry name" value="ABC_transporter-like_CS"/>
</dbReference>
<dbReference type="InterPro" id="IPR011527">
    <property type="entry name" value="ABC1_TM_dom"/>
</dbReference>
<dbReference type="EMBL" id="PDEQ01000004">
    <property type="protein sequence ID" value="PEN13665.1"/>
    <property type="molecule type" value="Genomic_DNA"/>
</dbReference>
<evidence type="ECO:0000256" key="9">
    <source>
        <dbReference type="SAM" id="MobiDB-lite"/>
    </source>
</evidence>
<dbReference type="PROSITE" id="PS50893">
    <property type="entry name" value="ABC_TRANSPORTER_2"/>
    <property type="match status" value="1"/>
</dbReference>
<feature type="transmembrane region" description="Helical" evidence="10">
    <location>
        <begin position="156"/>
        <end position="181"/>
    </location>
</feature>
<dbReference type="Gene3D" id="3.40.50.300">
    <property type="entry name" value="P-loop containing nucleotide triphosphate hydrolases"/>
    <property type="match status" value="1"/>
</dbReference>
<keyword evidence="14" id="KW-1185">Reference proteome</keyword>
<evidence type="ECO:0000256" key="4">
    <source>
        <dbReference type="ARBA" id="ARBA00022692"/>
    </source>
</evidence>